<dbReference type="EMBL" id="FMAI01000001">
    <property type="protein sequence ID" value="SCB07370.1"/>
    <property type="molecule type" value="Genomic_DNA"/>
</dbReference>
<accession>A0A1C3TVU7</accession>
<dbReference type="AlphaFoldDB" id="A0A1C3TVU7"/>
<name>A0A1C3TVU7_9BRAD</name>
<reference evidence="3" key="1">
    <citation type="submission" date="2016-08" db="EMBL/GenBank/DDBJ databases">
        <authorList>
            <person name="Varghese N."/>
            <person name="Submissions Spin"/>
        </authorList>
    </citation>
    <scope>NUCLEOTIDE SEQUENCE [LARGE SCALE GENOMIC DNA]</scope>
    <source>
        <strain evidence="3">ERR11</strain>
    </source>
</reference>
<organism evidence="2 3">
    <name type="scientific">Bradyrhizobium shewense</name>
    <dbReference type="NCBI Taxonomy" id="1761772"/>
    <lineage>
        <taxon>Bacteria</taxon>
        <taxon>Pseudomonadati</taxon>
        <taxon>Pseudomonadota</taxon>
        <taxon>Alphaproteobacteria</taxon>
        <taxon>Hyphomicrobiales</taxon>
        <taxon>Nitrobacteraceae</taxon>
        <taxon>Bradyrhizobium</taxon>
    </lineage>
</organism>
<dbReference type="Proteomes" id="UP000199184">
    <property type="component" value="Unassembled WGS sequence"/>
</dbReference>
<keyword evidence="3" id="KW-1185">Reference proteome</keyword>
<dbReference type="RefSeq" id="WP_129590796.1">
    <property type="nucleotide sequence ID" value="NZ_FMAI01000001.1"/>
</dbReference>
<gene>
    <name evidence="2" type="ORF">GA0061098_100118</name>
</gene>
<feature type="signal peptide" evidence="1">
    <location>
        <begin position="1"/>
        <end position="23"/>
    </location>
</feature>
<evidence type="ECO:0000256" key="1">
    <source>
        <dbReference type="SAM" id="SignalP"/>
    </source>
</evidence>
<protein>
    <submittedName>
        <fullName evidence="2">Uncharacterized protein</fullName>
    </submittedName>
</protein>
<feature type="chain" id="PRO_5008682451" evidence="1">
    <location>
        <begin position="24"/>
        <end position="79"/>
    </location>
</feature>
<evidence type="ECO:0000313" key="2">
    <source>
        <dbReference type="EMBL" id="SCB07370.1"/>
    </source>
</evidence>
<keyword evidence="1" id="KW-0732">Signal</keyword>
<evidence type="ECO:0000313" key="3">
    <source>
        <dbReference type="Proteomes" id="UP000199184"/>
    </source>
</evidence>
<proteinExistence type="predicted"/>
<sequence length="79" mass="8637">MFWMRTLFASALLVPFLSTSLQAQTAKKMDVRAARAECFRQANAAANSVSVGFSGATADRQALGMDAYRDCCRKMGIRP</sequence>